<evidence type="ECO:0000313" key="1">
    <source>
        <dbReference type="EMBL" id="KIK74210.1"/>
    </source>
</evidence>
<evidence type="ECO:0000313" key="2">
    <source>
        <dbReference type="Proteomes" id="UP000054538"/>
    </source>
</evidence>
<dbReference type="AlphaFoldDB" id="A0A0D0DAG1"/>
<organism evidence="1 2">
    <name type="scientific">Paxillus rubicundulus Ve08.2h10</name>
    <dbReference type="NCBI Taxonomy" id="930991"/>
    <lineage>
        <taxon>Eukaryota</taxon>
        <taxon>Fungi</taxon>
        <taxon>Dikarya</taxon>
        <taxon>Basidiomycota</taxon>
        <taxon>Agaricomycotina</taxon>
        <taxon>Agaricomycetes</taxon>
        <taxon>Agaricomycetidae</taxon>
        <taxon>Boletales</taxon>
        <taxon>Paxilineae</taxon>
        <taxon>Paxillaceae</taxon>
        <taxon>Paxillus</taxon>
    </lineage>
</organism>
<accession>A0A0D0DAG1</accession>
<sequence length="100" mass="11813">KFLTLFNDIQDAINAAQYLCKHRPPEMRDKIKWFNSDMTMTYKETELKNLVLGKTFGLCTTDSFGMVSKDIILYSNGITYHIMHWWQGMDVVDIIMIIQW</sequence>
<name>A0A0D0DAG1_9AGAM</name>
<reference evidence="2" key="2">
    <citation type="submission" date="2015-01" db="EMBL/GenBank/DDBJ databases">
        <title>Evolutionary Origins and Diversification of the Mycorrhizal Mutualists.</title>
        <authorList>
            <consortium name="DOE Joint Genome Institute"/>
            <consortium name="Mycorrhizal Genomics Consortium"/>
            <person name="Kohler A."/>
            <person name="Kuo A."/>
            <person name="Nagy L.G."/>
            <person name="Floudas D."/>
            <person name="Copeland A."/>
            <person name="Barry K.W."/>
            <person name="Cichocki N."/>
            <person name="Veneault-Fourrey C."/>
            <person name="LaButti K."/>
            <person name="Lindquist E.A."/>
            <person name="Lipzen A."/>
            <person name="Lundell T."/>
            <person name="Morin E."/>
            <person name="Murat C."/>
            <person name="Riley R."/>
            <person name="Ohm R."/>
            <person name="Sun H."/>
            <person name="Tunlid A."/>
            <person name="Henrissat B."/>
            <person name="Grigoriev I.V."/>
            <person name="Hibbett D.S."/>
            <person name="Martin F."/>
        </authorList>
    </citation>
    <scope>NUCLEOTIDE SEQUENCE [LARGE SCALE GENOMIC DNA]</scope>
    <source>
        <strain evidence="2">Ve08.2h10</strain>
    </source>
</reference>
<dbReference type="OrthoDB" id="10261556at2759"/>
<feature type="non-terminal residue" evidence="1">
    <location>
        <position position="1"/>
    </location>
</feature>
<protein>
    <submittedName>
        <fullName evidence="1">Uncharacterized protein</fullName>
    </submittedName>
</protein>
<reference evidence="1 2" key="1">
    <citation type="submission" date="2014-04" db="EMBL/GenBank/DDBJ databases">
        <authorList>
            <consortium name="DOE Joint Genome Institute"/>
            <person name="Kuo A."/>
            <person name="Kohler A."/>
            <person name="Jargeat P."/>
            <person name="Nagy L.G."/>
            <person name="Floudas D."/>
            <person name="Copeland A."/>
            <person name="Barry K.W."/>
            <person name="Cichocki N."/>
            <person name="Veneault-Fourrey C."/>
            <person name="LaButti K."/>
            <person name="Lindquist E.A."/>
            <person name="Lipzen A."/>
            <person name="Lundell T."/>
            <person name="Morin E."/>
            <person name="Murat C."/>
            <person name="Sun H."/>
            <person name="Tunlid A."/>
            <person name="Henrissat B."/>
            <person name="Grigoriev I.V."/>
            <person name="Hibbett D.S."/>
            <person name="Martin F."/>
            <person name="Nordberg H.P."/>
            <person name="Cantor M.N."/>
            <person name="Hua S.X."/>
        </authorList>
    </citation>
    <scope>NUCLEOTIDE SEQUENCE [LARGE SCALE GENOMIC DNA]</scope>
    <source>
        <strain evidence="1 2">Ve08.2h10</strain>
    </source>
</reference>
<gene>
    <name evidence="1" type="ORF">PAXRUDRAFT_176393</name>
</gene>
<dbReference type="STRING" id="930991.A0A0D0DAG1"/>
<dbReference type="EMBL" id="KN829069">
    <property type="protein sequence ID" value="KIK74210.1"/>
    <property type="molecule type" value="Genomic_DNA"/>
</dbReference>
<dbReference type="Proteomes" id="UP000054538">
    <property type="component" value="Unassembled WGS sequence"/>
</dbReference>
<keyword evidence="2" id="KW-1185">Reference proteome</keyword>
<dbReference type="HOGENOM" id="CLU_2475014_0_0_1"/>
<proteinExistence type="predicted"/>
<dbReference type="InParanoid" id="A0A0D0DAG1"/>